<protein>
    <submittedName>
        <fullName evidence="2">Uncharacterized protein LOC112905329</fullName>
    </submittedName>
</protein>
<proteinExistence type="predicted"/>
<organism evidence="1 2">
    <name type="scientific">Agrilus planipennis</name>
    <name type="common">Emerald ash borer</name>
    <name type="synonym">Agrilus marcopoli</name>
    <dbReference type="NCBI Taxonomy" id="224129"/>
    <lineage>
        <taxon>Eukaryota</taxon>
        <taxon>Metazoa</taxon>
        <taxon>Ecdysozoa</taxon>
        <taxon>Arthropoda</taxon>
        <taxon>Hexapoda</taxon>
        <taxon>Insecta</taxon>
        <taxon>Pterygota</taxon>
        <taxon>Neoptera</taxon>
        <taxon>Endopterygota</taxon>
        <taxon>Coleoptera</taxon>
        <taxon>Polyphaga</taxon>
        <taxon>Elateriformia</taxon>
        <taxon>Buprestoidea</taxon>
        <taxon>Buprestidae</taxon>
        <taxon>Agrilinae</taxon>
        <taxon>Agrilus</taxon>
    </lineage>
</organism>
<name>A0A7F5RBF2_AGRPL</name>
<evidence type="ECO:0000313" key="1">
    <source>
        <dbReference type="Proteomes" id="UP000192223"/>
    </source>
</evidence>
<dbReference type="SUPFAM" id="SSF56672">
    <property type="entry name" value="DNA/RNA polymerases"/>
    <property type="match status" value="1"/>
</dbReference>
<dbReference type="Pfam" id="PF03564">
    <property type="entry name" value="DUF1759"/>
    <property type="match status" value="1"/>
</dbReference>
<dbReference type="RefSeq" id="XP_025833280.1">
    <property type="nucleotide sequence ID" value="XM_025977495.1"/>
</dbReference>
<dbReference type="PANTHER" id="PTHR47331">
    <property type="entry name" value="PHD-TYPE DOMAIN-CONTAINING PROTEIN"/>
    <property type="match status" value="1"/>
</dbReference>
<accession>A0A7F5RBF2</accession>
<dbReference type="InterPro" id="IPR021109">
    <property type="entry name" value="Peptidase_aspartic_dom_sf"/>
</dbReference>
<dbReference type="OrthoDB" id="7764418at2759"/>
<dbReference type="InterPro" id="IPR005312">
    <property type="entry name" value="DUF1759"/>
</dbReference>
<gene>
    <name evidence="2" type="primary">LOC112905329</name>
</gene>
<dbReference type="AlphaFoldDB" id="A0A7F5RBF2"/>
<dbReference type="InterPro" id="IPR043502">
    <property type="entry name" value="DNA/RNA_pol_sf"/>
</dbReference>
<dbReference type="KEGG" id="apln:112905329"/>
<reference evidence="2" key="1">
    <citation type="submission" date="2025-08" db="UniProtKB">
        <authorList>
            <consortium name="RefSeq"/>
        </authorList>
    </citation>
    <scope>IDENTIFICATION</scope>
    <source>
        <tissue evidence="2">Entire body</tissue>
    </source>
</reference>
<sequence length="919" mass="105007">MTTESLKSLTKQRGVAKGQITRLQTFLNSQENFTLSVLEFRKLKLEEYYNNWCDLQSQIECLDDNVEYDKDREEIENVYYVCADLISNQIEKLSLNNGSSSSETFQTTSHNVSQTILPKINIKQFNGDFLEWHGFHDTFKSLVHDSNAISAIHKFHLLKSYLIGDASAVIESLNASEENYLVAWNLLQKRFNNPRKIIHSHLQALFELPEVTKDSAIALRSLAERAEMHINALKALNQPVDWHEMLIYIISAKLDKQSRIMWERSLEDNVMPTFSDFVSFLNKISRDSQPVPLFKNINNASKFNQLHQKRASFQQNKRDTHSYTFQSNLKCSICSQGHFIHNCDNFLKLTPQQRLEAAKNSQLCINCLKSSHKTSLCKSSSCKKCHGRHNTLLHFDKNTRQNDISSIQPNISNEPATSAFTTIQCNEILLSTARIIVLDKQNKEHECRVLLDGGSQSNFMTERLANTLNLQKQQIYLPASGLGQSQQIIRYSVKTTIKNKNNTFAEQQTFFVLPTITAKLPSRVVNRNSLDLPKNLRLADPEFHKPADIDMLLGEYIFFKLLCVGQIRLANDTTVLQKTRLGWLVSGKVNTNHSNSIHCHSALTLETQLEKFWKLEDCTATKHLSKEEIACETHFQNSLSRDDSGRYVVRLPFNANQNKLGNTYNSALKRFYSLEKRLTHNSNLRHEYCEFMNEYISLGHMSNITHSANKNSGYYLPHHAVVKETSTTTKVRVVFDGSLKSDTGLSLNDTLMVGPTIQDDVFSLIVRFRTHKYVLTADIEKMFRQINVHENDTNYQKILWRNSPDEPVQTFKLNTVTYGTASAPFLAVRCLKQLAVDESTKFPSASLVLANDCYVDDLLTGTSTLEDASSGREGKPVSIRICMFLTNQGWSKAERRIRMYVPCKGFRRWGKAQPQTGIA</sequence>
<dbReference type="GO" id="GO:0071897">
    <property type="term" value="P:DNA biosynthetic process"/>
    <property type="evidence" value="ECO:0007669"/>
    <property type="project" value="UniProtKB-ARBA"/>
</dbReference>
<dbReference type="Gene3D" id="2.40.70.10">
    <property type="entry name" value="Acid Proteases"/>
    <property type="match status" value="1"/>
</dbReference>
<dbReference type="GeneID" id="112905329"/>
<dbReference type="PANTHER" id="PTHR47331:SF5">
    <property type="entry name" value="RIBONUCLEASE H"/>
    <property type="match status" value="1"/>
</dbReference>
<evidence type="ECO:0000313" key="2">
    <source>
        <dbReference type="RefSeq" id="XP_025833280.1"/>
    </source>
</evidence>
<keyword evidence="1" id="KW-1185">Reference proteome</keyword>
<dbReference type="InParanoid" id="A0A7F5RBF2"/>
<dbReference type="Proteomes" id="UP000192223">
    <property type="component" value="Unplaced"/>
</dbReference>
<dbReference type="CDD" id="cd00303">
    <property type="entry name" value="retropepsin_like"/>
    <property type="match status" value="1"/>
</dbReference>